<dbReference type="SUPFAM" id="SSF48403">
    <property type="entry name" value="Ankyrin repeat"/>
    <property type="match status" value="1"/>
</dbReference>
<dbReference type="Pfam" id="PF12796">
    <property type="entry name" value="Ank_2"/>
    <property type="match status" value="1"/>
</dbReference>
<keyword evidence="2" id="KW-0040">ANK repeat</keyword>
<dbReference type="EMBL" id="JAUEPU010000051">
    <property type="protein sequence ID" value="KAK0485386.1"/>
    <property type="molecule type" value="Genomic_DNA"/>
</dbReference>
<sequence length="434" mass="48455">MSLNDFELPTDIDNADNDKVLRGLAEKYPFLHYSSVHWGYHASGPVEHSMEDEIIAFLTDGVDSSSRRKSANIFHKRTVTTSSEAPAPFQFAMDYGLLHIMGVLLLHGKYRYDEPLLLTAVQRGDLAMVKLLLGQDNVDPNAQSSSSKQTPLLYAVEQREHTHIVETLLRSGRVDANSKGGNSWTPLMMAVSHGIIPTVEALLKHPGINVLTRDDDGKVAYTHAFYHPGPDRDGMIALFERYGWGAEMDNYQPIYLTPVKRHRTQMPQPNVDQRLPTSGFRLPFHGPSHSDLPPLSLVGEPISNSPEYFICFGSAICDKSVHPVKIEYNKRHLPSPCTVVLDSTVICHKGRYDLLQFHPDTMEFVRASEGRIPAGRRPVKGGYEEDGTPLYHGIATHHNGHKIPGETSPRLGGCVYANDENVHLATDHEILCWK</sequence>
<dbReference type="Gene3D" id="1.25.40.20">
    <property type="entry name" value="Ankyrin repeat-containing domain"/>
    <property type="match status" value="1"/>
</dbReference>
<accession>A0AA39PJI6</accession>
<dbReference type="Pfam" id="PF11901">
    <property type="entry name" value="DM9"/>
    <property type="match status" value="1"/>
</dbReference>
<name>A0AA39PJI6_9AGAR</name>
<evidence type="ECO:0000256" key="2">
    <source>
        <dbReference type="ARBA" id="ARBA00023043"/>
    </source>
</evidence>
<reference evidence="3" key="1">
    <citation type="submission" date="2023-06" db="EMBL/GenBank/DDBJ databases">
        <authorList>
            <consortium name="Lawrence Berkeley National Laboratory"/>
            <person name="Ahrendt S."/>
            <person name="Sahu N."/>
            <person name="Indic B."/>
            <person name="Wong-Bajracharya J."/>
            <person name="Merenyi Z."/>
            <person name="Ke H.-M."/>
            <person name="Monk M."/>
            <person name="Kocsube S."/>
            <person name="Drula E."/>
            <person name="Lipzen A."/>
            <person name="Balint B."/>
            <person name="Henrissat B."/>
            <person name="Andreopoulos B."/>
            <person name="Martin F.M."/>
            <person name="Harder C.B."/>
            <person name="Rigling D."/>
            <person name="Ford K.L."/>
            <person name="Foster G.D."/>
            <person name="Pangilinan J."/>
            <person name="Papanicolaou A."/>
            <person name="Barry K."/>
            <person name="LaButti K."/>
            <person name="Viragh M."/>
            <person name="Koriabine M."/>
            <person name="Yan M."/>
            <person name="Riley R."/>
            <person name="Champramary S."/>
            <person name="Plett K.L."/>
            <person name="Tsai I.J."/>
            <person name="Slot J."/>
            <person name="Sipos G."/>
            <person name="Plett J."/>
            <person name="Nagy L.G."/>
            <person name="Grigoriev I.V."/>
        </authorList>
    </citation>
    <scope>NUCLEOTIDE SEQUENCE</scope>
    <source>
        <strain evidence="3">HWK02</strain>
    </source>
</reference>
<dbReference type="InterPro" id="IPR002110">
    <property type="entry name" value="Ankyrin_rpt"/>
</dbReference>
<proteinExistence type="predicted"/>
<dbReference type="InterPro" id="IPR036770">
    <property type="entry name" value="Ankyrin_rpt-contain_sf"/>
</dbReference>
<dbReference type="PANTHER" id="PTHR24198:SF165">
    <property type="entry name" value="ANKYRIN REPEAT-CONTAINING PROTEIN-RELATED"/>
    <property type="match status" value="1"/>
</dbReference>
<dbReference type="PANTHER" id="PTHR24198">
    <property type="entry name" value="ANKYRIN REPEAT AND PROTEIN KINASE DOMAIN-CONTAINING PROTEIN"/>
    <property type="match status" value="1"/>
</dbReference>
<dbReference type="Proteomes" id="UP001175228">
    <property type="component" value="Unassembled WGS sequence"/>
</dbReference>
<organism evidence="3 4">
    <name type="scientific">Armillaria luteobubalina</name>
    <dbReference type="NCBI Taxonomy" id="153913"/>
    <lineage>
        <taxon>Eukaryota</taxon>
        <taxon>Fungi</taxon>
        <taxon>Dikarya</taxon>
        <taxon>Basidiomycota</taxon>
        <taxon>Agaricomycotina</taxon>
        <taxon>Agaricomycetes</taxon>
        <taxon>Agaricomycetidae</taxon>
        <taxon>Agaricales</taxon>
        <taxon>Marasmiineae</taxon>
        <taxon>Physalacriaceae</taxon>
        <taxon>Armillaria</taxon>
    </lineage>
</organism>
<evidence type="ECO:0000256" key="1">
    <source>
        <dbReference type="ARBA" id="ARBA00022737"/>
    </source>
</evidence>
<keyword evidence="1" id="KW-0677">Repeat</keyword>
<dbReference type="SMART" id="SM00248">
    <property type="entry name" value="ANK"/>
    <property type="match status" value="3"/>
</dbReference>
<evidence type="ECO:0000313" key="4">
    <source>
        <dbReference type="Proteomes" id="UP001175228"/>
    </source>
</evidence>
<dbReference type="AlphaFoldDB" id="A0AA39PJI6"/>
<keyword evidence="4" id="KW-1185">Reference proteome</keyword>
<evidence type="ECO:0000313" key="3">
    <source>
        <dbReference type="EMBL" id="KAK0485386.1"/>
    </source>
</evidence>
<comment type="caution">
    <text evidence="3">The sequence shown here is derived from an EMBL/GenBank/DDBJ whole genome shotgun (WGS) entry which is preliminary data.</text>
</comment>
<protein>
    <submittedName>
        <fullName evidence="3">Ankyrin repeat-containing domain protein</fullName>
    </submittedName>
</protein>
<dbReference type="InterPro" id="IPR006616">
    <property type="entry name" value="DM9_repeat"/>
</dbReference>
<gene>
    <name evidence="3" type="ORF">EDD18DRAFT_1361067</name>
</gene>